<sequence>MESSVQFICVLCGSFSDEYGCQCSTCKLCGNDAHYGYDGPSQVPFVYNQDPCFNQNLDNFPQTSQSFPHLVFDNTLTAILSEPTVCPSNENEVDFKISLDESDNEDYTVIFDENLFSYKIIYFNDLKTDLRNDKHLSPNPTIDYFDDLDYFKDFKNEFPTIVYNDGLTSKSDVEIKPLISFEHIDEFNLIDEASLSEYDEEIVSCFNVLFNIIHPDDSKSKKDNDDNDIGIIQSSEDIAPLPAADERHPWLRYQIQEYTEGIREAGDGRALGLERSGLEVRFLCAMAAMRRLCHRMIAYSISGRGKAPKKVIGVDLFYLRNMDRGTTNAPHLLAQYLFRHAKGGRAGPDCGQRWFAQAIPAQAQHLPPPLLVQQPVQCHRGIGGELEEEVHDLWRDIVGLRGVVESFTIEQSRVFTWLITCITQLMDASGQTYHPFDSTLVGSSWLSLQRRVRPRIGDVSTSATPHTDA</sequence>
<dbReference type="Proteomes" id="UP001151760">
    <property type="component" value="Unassembled WGS sequence"/>
</dbReference>
<dbReference type="EMBL" id="BQNB010017587">
    <property type="protein sequence ID" value="GJT64909.1"/>
    <property type="molecule type" value="Genomic_DNA"/>
</dbReference>
<proteinExistence type="predicted"/>
<protein>
    <submittedName>
        <fullName evidence="1">Uncharacterized protein</fullName>
    </submittedName>
</protein>
<accession>A0ABQ5FPJ1</accession>
<comment type="caution">
    <text evidence="1">The sequence shown here is derived from an EMBL/GenBank/DDBJ whole genome shotgun (WGS) entry which is preliminary data.</text>
</comment>
<keyword evidence="2" id="KW-1185">Reference proteome</keyword>
<name>A0ABQ5FPJ1_9ASTR</name>
<reference evidence="1" key="2">
    <citation type="submission" date="2022-01" db="EMBL/GenBank/DDBJ databases">
        <authorList>
            <person name="Yamashiro T."/>
            <person name="Shiraishi A."/>
            <person name="Satake H."/>
            <person name="Nakayama K."/>
        </authorList>
    </citation>
    <scope>NUCLEOTIDE SEQUENCE</scope>
</reference>
<reference evidence="1" key="1">
    <citation type="journal article" date="2022" name="Int. J. Mol. Sci.">
        <title>Draft Genome of Tanacetum Coccineum: Genomic Comparison of Closely Related Tanacetum-Family Plants.</title>
        <authorList>
            <person name="Yamashiro T."/>
            <person name="Shiraishi A."/>
            <person name="Nakayama K."/>
            <person name="Satake H."/>
        </authorList>
    </citation>
    <scope>NUCLEOTIDE SEQUENCE</scope>
</reference>
<evidence type="ECO:0000313" key="2">
    <source>
        <dbReference type="Proteomes" id="UP001151760"/>
    </source>
</evidence>
<evidence type="ECO:0000313" key="1">
    <source>
        <dbReference type="EMBL" id="GJT64909.1"/>
    </source>
</evidence>
<organism evidence="1 2">
    <name type="scientific">Tanacetum coccineum</name>
    <dbReference type="NCBI Taxonomy" id="301880"/>
    <lineage>
        <taxon>Eukaryota</taxon>
        <taxon>Viridiplantae</taxon>
        <taxon>Streptophyta</taxon>
        <taxon>Embryophyta</taxon>
        <taxon>Tracheophyta</taxon>
        <taxon>Spermatophyta</taxon>
        <taxon>Magnoliopsida</taxon>
        <taxon>eudicotyledons</taxon>
        <taxon>Gunneridae</taxon>
        <taxon>Pentapetalae</taxon>
        <taxon>asterids</taxon>
        <taxon>campanulids</taxon>
        <taxon>Asterales</taxon>
        <taxon>Asteraceae</taxon>
        <taxon>Asteroideae</taxon>
        <taxon>Anthemideae</taxon>
        <taxon>Anthemidinae</taxon>
        <taxon>Tanacetum</taxon>
    </lineage>
</organism>
<gene>
    <name evidence="1" type="ORF">Tco_1016389</name>
</gene>